<keyword evidence="1" id="KW-1133">Transmembrane helix</keyword>
<evidence type="ECO:0000313" key="2">
    <source>
        <dbReference type="EMBL" id="QHS77645.1"/>
    </source>
</evidence>
<evidence type="ECO:0000256" key="1">
    <source>
        <dbReference type="SAM" id="Phobius"/>
    </source>
</evidence>
<feature type="transmembrane region" description="Helical" evidence="1">
    <location>
        <begin position="6"/>
        <end position="24"/>
    </location>
</feature>
<protein>
    <submittedName>
        <fullName evidence="2">Uncharacterized protein</fullName>
    </submittedName>
</protein>
<proteinExistence type="predicted"/>
<reference evidence="2" key="1">
    <citation type="journal article" date="2020" name="Nature">
        <title>Giant virus diversity and host interactions through global metagenomics.</title>
        <authorList>
            <person name="Schulz F."/>
            <person name="Roux S."/>
            <person name="Paez-Espino D."/>
            <person name="Jungbluth S."/>
            <person name="Walsh D.A."/>
            <person name="Denef V.J."/>
            <person name="McMahon K.D."/>
            <person name="Konstantinidis K.T."/>
            <person name="Eloe-Fadrosh E.A."/>
            <person name="Kyrpides N.C."/>
            <person name="Woyke T."/>
        </authorList>
    </citation>
    <scope>NUCLEOTIDE SEQUENCE</scope>
    <source>
        <strain evidence="2">GVMAG-S-1021933-23</strain>
    </source>
</reference>
<accession>A0A6C0AE29</accession>
<name>A0A6C0AE29_9ZZZZ</name>
<sequence length="42" mass="5113">MNQISIKKFVFLSAALFLTSYYLFKTPKNKYIKKINNYYKKN</sequence>
<keyword evidence="1" id="KW-0472">Membrane</keyword>
<keyword evidence="1" id="KW-0812">Transmembrane</keyword>
<dbReference type="AlphaFoldDB" id="A0A6C0AE29"/>
<organism evidence="2">
    <name type="scientific">viral metagenome</name>
    <dbReference type="NCBI Taxonomy" id="1070528"/>
    <lineage>
        <taxon>unclassified sequences</taxon>
        <taxon>metagenomes</taxon>
        <taxon>organismal metagenomes</taxon>
    </lineage>
</organism>
<dbReference type="EMBL" id="MN740593">
    <property type="protein sequence ID" value="QHS77645.1"/>
    <property type="molecule type" value="Genomic_DNA"/>
</dbReference>